<reference evidence="2" key="1">
    <citation type="journal article" date="2019" name="Int. J. Syst. Evol. Microbiol.">
        <title>The Global Catalogue of Microorganisms (GCM) 10K type strain sequencing project: providing services to taxonomists for standard genome sequencing and annotation.</title>
        <authorList>
            <consortium name="The Broad Institute Genomics Platform"/>
            <consortium name="The Broad Institute Genome Sequencing Center for Infectious Disease"/>
            <person name="Wu L."/>
            <person name="Ma J."/>
        </authorList>
    </citation>
    <scope>NUCLEOTIDE SEQUENCE [LARGE SCALE GENOMIC DNA]</scope>
    <source>
        <strain evidence="2">JCM 15974</strain>
    </source>
</reference>
<dbReference type="RefSeq" id="WP_299903320.1">
    <property type="nucleotide sequence ID" value="NZ_BAAAGE010000003.1"/>
</dbReference>
<evidence type="ECO:0000313" key="2">
    <source>
        <dbReference type="Proteomes" id="UP001501758"/>
    </source>
</evidence>
<protein>
    <submittedName>
        <fullName evidence="1">Uncharacterized protein</fullName>
    </submittedName>
</protein>
<proteinExistence type="predicted"/>
<keyword evidence="2" id="KW-1185">Reference proteome</keyword>
<dbReference type="EMBL" id="BAAAGE010000003">
    <property type="protein sequence ID" value="GAA0728517.1"/>
    <property type="molecule type" value="Genomic_DNA"/>
</dbReference>
<accession>A0ABP3UC28</accession>
<organism evidence="1 2">
    <name type="scientific">Aquimarina litoralis</name>
    <dbReference type="NCBI Taxonomy" id="584605"/>
    <lineage>
        <taxon>Bacteria</taxon>
        <taxon>Pseudomonadati</taxon>
        <taxon>Bacteroidota</taxon>
        <taxon>Flavobacteriia</taxon>
        <taxon>Flavobacteriales</taxon>
        <taxon>Flavobacteriaceae</taxon>
        <taxon>Aquimarina</taxon>
    </lineage>
</organism>
<evidence type="ECO:0000313" key="1">
    <source>
        <dbReference type="EMBL" id="GAA0728517.1"/>
    </source>
</evidence>
<sequence length="78" mass="9616">MKKEHRKIIEHISTYLNENPEQRFGQAIFNLKINEFIDEKDLMNPKYQLRDIHNDSDEKILERIESQLKWFNKQKEDL</sequence>
<name>A0ABP3UC28_9FLAO</name>
<gene>
    <name evidence="1" type="ORF">GCM10009430_37760</name>
</gene>
<comment type="caution">
    <text evidence="1">The sequence shown here is derived from an EMBL/GenBank/DDBJ whole genome shotgun (WGS) entry which is preliminary data.</text>
</comment>
<dbReference type="Proteomes" id="UP001501758">
    <property type="component" value="Unassembled WGS sequence"/>
</dbReference>